<keyword evidence="12" id="KW-1185">Reference proteome</keyword>
<dbReference type="NCBIfam" id="TIGR00755">
    <property type="entry name" value="ksgA"/>
    <property type="match status" value="1"/>
</dbReference>
<evidence type="ECO:0000256" key="5">
    <source>
        <dbReference type="ARBA" id="ARBA00022691"/>
    </source>
</evidence>
<feature type="binding site" evidence="7 8">
    <location>
        <position position="126"/>
    </location>
    <ligand>
        <name>S-adenosyl-L-methionine</name>
        <dbReference type="ChEBI" id="CHEBI:59789"/>
    </ligand>
</feature>
<comment type="subcellular location">
    <subcellularLocation>
        <location evidence="7">Cytoplasm</location>
    </subcellularLocation>
</comment>
<evidence type="ECO:0000259" key="10">
    <source>
        <dbReference type="SMART" id="SM00650"/>
    </source>
</evidence>
<dbReference type="Proteomes" id="UP001597468">
    <property type="component" value="Unassembled WGS sequence"/>
</dbReference>
<dbReference type="PANTHER" id="PTHR11727:SF7">
    <property type="entry name" value="DIMETHYLADENOSINE TRANSFERASE-RELATED"/>
    <property type="match status" value="1"/>
</dbReference>
<dbReference type="PROSITE" id="PS51689">
    <property type="entry name" value="SAM_RNA_A_N6_MT"/>
    <property type="match status" value="1"/>
</dbReference>
<keyword evidence="6 7" id="KW-0694">RNA-binding</keyword>
<comment type="similarity">
    <text evidence="7">Belongs to the class I-like SAM-binding methyltransferase superfamily. rRNA adenine N(6)-methyltransferase family. RsmA subfamily.</text>
</comment>
<gene>
    <name evidence="7 11" type="primary">rsmA</name>
    <name evidence="7" type="synonym">ksgA</name>
    <name evidence="11" type="ORF">ACFSTG_06550</name>
</gene>
<feature type="region of interest" description="Disordered" evidence="9">
    <location>
        <begin position="1"/>
        <end position="20"/>
    </location>
</feature>
<keyword evidence="1 7" id="KW-0963">Cytoplasm</keyword>
<dbReference type="EC" id="2.1.1.182" evidence="7"/>
<dbReference type="PROSITE" id="PS01131">
    <property type="entry name" value="RRNA_A_DIMETH"/>
    <property type="match status" value="1"/>
</dbReference>
<dbReference type="InterPro" id="IPR020598">
    <property type="entry name" value="rRNA_Ade_methylase_Trfase_N"/>
</dbReference>
<dbReference type="Gene3D" id="3.40.50.150">
    <property type="entry name" value="Vaccinia Virus protein VP39"/>
    <property type="match status" value="1"/>
</dbReference>
<dbReference type="Pfam" id="PF00398">
    <property type="entry name" value="RrnaAD"/>
    <property type="match status" value="1"/>
</dbReference>
<proteinExistence type="inferred from homology"/>
<name>A0ABW5IVR9_9FLAO</name>
<feature type="binding site" evidence="7 8">
    <location>
        <position position="34"/>
    </location>
    <ligand>
        <name>S-adenosyl-L-methionine</name>
        <dbReference type="ChEBI" id="CHEBI:59789"/>
    </ligand>
</feature>
<evidence type="ECO:0000313" key="12">
    <source>
        <dbReference type="Proteomes" id="UP001597468"/>
    </source>
</evidence>
<evidence type="ECO:0000256" key="9">
    <source>
        <dbReference type="SAM" id="MobiDB-lite"/>
    </source>
</evidence>
<comment type="function">
    <text evidence="7">Specifically dimethylates two adjacent adenosines (A1518 and A1519) in the loop of a conserved hairpin near the 3'-end of 16S rRNA in the 30S particle. May play a critical role in biogenesis of 30S subunits.</text>
</comment>
<dbReference type="InterPro" id="IPR023165">
    <property type="entry name" value="rRNA_Ade_diMease-like_C"/>
</dbReference>
<evidence type="ECO:0000256" key="7">
    <source>
        <dbReference type="HAMAP-Rule" id="MF_00607"/>
    </source>
</evidence>
<protein>
    <recommendedName>
        <fullName evidence="7">Ribosomal RNA small subunit methyltransferase A</fullName>
        <ecNumber evidence="7">2.1.1.182</ecNumber>
    </recommendedName>
    <alternativeName>
        <fullName evidence="7">16S rRNA (adenine(1518)-N(6)/adenine(1519)-N(6))-dimethyltransferase</fullName>
    </alternativeName>
    <alternativeName>
        <fullName evidence="7">16S rRNA dimethyladenosine transferase</fullName>
    </alternativeName>
    <alternativeName>
        <fullName evidence="7">16S rRNA dimethylase</fullName>
    </alternativeName>
    <alternativeName>
        <fullName evidence="7">S-adenosylmethionine-6-N', N'-adenosyl(rRNA) dimethyltransferase</fullName>
    </alternativeName>
</protein>
<dbReference type="SMART" id="SM00650">
    <property type="entry name" value="rADc"/>
    <property type="match status" value="1"/>
</dbReference>
<dbReference type="GO" id="GO:0052908">
    <property type="term" value="F:16S rRNA (adenine(1518)-N(6)/adenine(1519)-N(6))-dimethyltransferase activity"/>
    <property type="evidence" value="ECO:0007669"/>
    <property type="project" value="UniProtKB-EC"/>
</dbReference>
<evidence type="ECO:0000256" key="3">
    <source>
        <dbReference type="ARBA" id="ARBA00022603"/>
    </source>
</evidence>
<feature type="binding site" evidence="7 8">
    <location>
        <position position="36"/>
    </location>
    <ligand>
        <name>S-adenosyl-L-methionine</name>
        <dbReference type="ChEBI" id="CHEBI:59789"/>
    </ligand>
</feature>
<dbReference type="EMBL" id="JBHULT010000006">
    <property type="protein sequence ID" value="MFD2517546.1"/>
    <property type="molecule type" value="Genomic_DNA"/>
</dbReference>
<feature type="binding site" evidence="7 8">
    <location>
        <position position="82"/>
    </location>
    <ligand>
        <name>S-adenosyl-L-methionine</name>
        <dbReference type="ChEBI" id="CHEBI:59789"/>
    </ligand>
</feature>
<evidence type="ECO:0000256" key="6">
    <source>
        <dbReference type="ARBA" id="ARBA00022884"/>
    </source>
</evidence>
<evidence type="ECO:0000256" key="4">
    <source>
        <dbReference type="ARBA" id="ARBA00022679"/>
    </source>
</evidence>
<evidence type="ECO:0000256" key="8">
    <source>
        <dbReference type="PROSITE-ProRule" id="PRU01026"/>
    </source>
</evidence>
<evidence type="ECO:0000256" key="2">
    <source>
        <dbReference type="ARBA" id="ARBA00022552"/>
    </source>
</evidence>
<dbReference type="HAMAP" id="MF_00607">
    <property type="entry name" value="16SrRNA_methyltr_A"/>
    <property type="match status" value="1"/>
</dbReference>
<keyword evidence="2 7" id="KW-0698">rRNA processing</keyword>
<dbReference type="InterPro" id="IPR029063">
    <property type="entry name" value="SAM-dependent_MTases_sf"/>
</dbReference>
<comment type="catalytic activity">
    <reaction evidence="7">
        <text>adenosine(1518)/adenosine(1519) in 16S rRNA + 4 S-adenosyl-L-methionine = N(6)-dimethyladenosine(1518)/N(6)-dimethyladenosine(1519) in 16S rRNA + 4 S-adenosyl-L-homocysteine + 4 H(+)</text>
        <dbReference type="Rhea" id="RHEA:19609"/>
        <dbReference type="Rhea" id="RHEA-COMP:10232"/>
        <dbReference type="Rhea" id="RHEA-COMP:10233"/>
        <dbReference type="ChEBI" id="CHEBI:15378"/>
        <dbReference type="ChEBI" id="CHEBI:57856"/>
        <dbReference type="ChEBI" id="CHEBI:59789"/>
        <dbReference type="ChEBI" id="CHEBI:74411"/>
        <dbReference type="ChEBI" id="CHEBI:74493"/>
        <dbReference type="EC" id="2.1.1.182"/>
    </reaction>
</comment>
<sequence length="280" mass="32346">MKKNYGKKGPAKGRRTKYEETQGEVRAKKYLGQHFLRDEDVASKIADTLTYKGYDHVLEIGPGMGVLTKYLLKKEIDVQVIEIDTESVVYLQENYPVLEGKIHEKDFLKYDVSEIFGMDEFAIIGNFPYNISTQIVFKMLELRNYIPEFSGMFQKEVAQRICEKEGSKAYGILSVLVQAFYEAEYLFTVPPTVFDPPPKVDSGVLRLTRKADFSLPCDERLFFRVVKTAFQQRRKTLRNSLKIFDLPEDIKEDSIFGLRPEQLSTARFIELTQIIEPHAV</sequence>
<dbReference type="InterPro" id="IPR011530">
    <property type="entry name" value="rRNA_adenine_dimethylase"/>
</dbReference>
<feature type="compositionally biased region" description="Basic residues" evidence="9">
    <location>
        <begin position="1"/>
        <end position="15"/>
    </location>
</feature>
<feature type="domain" description="Ribosomal RNA adenine methylase transferase N-terminal" evidence="10">
    <location>
        <begin position="41"/>
        <end position="211"/>
    </location>
</feature>
<organism evidence="11 12">
    <name type="scientific">Salinimicrobium flavum</name>
    <dbReference type="NCBI Taxonomy" id="1737065"/>
    <lineage>
        <taxon>Bacteria</taxon>
        <taxon>Pseudomonadati</taxon>
        <taxon>Bacteroidota</taxon>
        <taxon>Flavobacteriia</taxon>
        <taxon>Flavobacteriales</taxon>
        <taxon>Flavobacteriaceae</taxon>
        <taxon>Salinimicrobium</taxon>
    </lineage>
</organism>
<evidence type="ECO:0000256" key="1">
    <source>
        <dbReference type="ARBA" id="ARBA00022490"/>
    </source>
</evidence>
<feature type="binding site" evidence="7 8">
    <location>
        <position position="61"/>
    </location>
    <ligand>
        <name>S-adenosyl-L-methionine</name>
        <dbReference type="ChEBI" id="CHEBI:59789"/>
    </ligand>
</feature>
<dbReference type="InterPro" id="IPR020596">
    <property type="entry name" value="rRNA_Ade_Mease_Trfase_CS"/>
</dbReference>
<dbReference type="RefSeq" id="WP_380749913.1">
    <property type="nucleotide sequence ID" value="NZ_JBHULT010000006.1"/>
</dbReference>
<accession>A0ABW5IVR9</accession>
<dbReference type="Gene3D" id="1.10.8.100">
    <property type="entry name" value="Ribosomal RNA adenine dimethylase-like, domain 2"/>
    <property type="match status" value="1"/>
</dbReference>
<evidence type="ECO:0000313" key="11">
    <source>
        <dbReference type="EMBL" id="MFD2517546.1"/>
    </source>
</evidence>
<reference evidence="12" key="1">
    <citation type="journal article" date="2019" name="Int. J. Syst. Evol. Microbiol.">
        <title>The Global Catalogue of Microorganisms (GCM) 10K type strain sequencing project: providing services to taxonomists for standard genome sequencing and annotation.</title>
        <authorList>
            <consortium name="The Broad Institute Genomics Platform"/>
            <consortium name="The Broad Institute Genome Sequencing Center for Infectious Disease"/>
            <person name="Wu L."/>
            <person name="Ma J."/>
        </authorList>
    </citation>
    <scope>NUCLEOTIDE SEQUENCE [LARGE SCALE GENOMIC DNA]</scope>
    <source>
        <strain evidence="12">KCTC 42585</strain>
    </source>
</reference>
<feature type="binding site" evidence="7 8">
    <location>
        <position position="106"/>
    </location>
    <ligand>
        <name>S-adenosyl-L-methionine</name>
        <dbReference type="ChEBI" id="CHEBI:59789"/>
    </ligand>
</feature>
<dbReference type="InterPro" id="IPR001737">
    <property type="entry name" value="KsgA/Erm"/>
</dbReference>
<dbReference type="SUPFAM" id="SSF53335">
    <property type="entry name" value="S-adenosyl-L-methionine-dependent methyltransferases"/>
    <property type="match status" value="1"/>
</dbReference>
<keyword evidence="5 7" id="KW-0949">S-adenosyl-L-methionine</keyword>
<keyword evidence="3 7" id="KW-0489">Methyltransferase</keyword>
<keyword evidence="4 7" id="KW-0808">Transferase</keyword>
<dbReference type="PANTHER" id="PTHR11727">
    <property type="entry name" value="DIMETHYLADENOSINE TRANSFERASE"/>
    <property type="match status" value="1"/>
</dbReference>
<comment type="caution">
    <text evidence="11">The sequence shown here is derived from an EMBL/GenBank/DDBJ whole genome shotgun (WGS) entry which is preliminary data.</text>
</comment>